<keyword evidence="2" id="KW-1185">Reference proteome</keyword>
<organism evidence="1 2">
    <name type="scientific">Entomophthora muscae</name>
    <dbReference type="NCBI Taxonomy" id="34485"/>
    <lineage>
        <taxon>Eukaryota</taxon>
        <taxon>Fungi</taxon>
        <taxon>Fungi incertae sedis</taxon>
        <taxon>Zoopagomycota</taxon>
        <taxon>Entomophthoromycotina</taxon>
        <taxon>Entomophthoromycetes</taxon>
        <taxon>Entomophthorales</taxon>
        <taxon>Entomophthoraceae</taxon>
        <taxon>Entomophthora</taxon>
    </lineage>
</organism>
<dbReference type="Proteomes" id="UP001165960">
    <property type="component" value="Unassembled WGS sequence"/>
</dbReference>
<name>A0ACC2TJ24_9FUNG</name>
<gene>
    <name evidence="1" type="ORF">DSO57_1007229</name>
</gene>
<comment type="caution">
    <text evidence="1">The sequence shown here is derived from an EMBL/GenBank/DDBJ whole genome shotgun (WGS) entry which is preliminary data.</text>
</comment>
<evidence type="ECO:0000313" key="1">
    <source>
        <dbReference type="EMBL" id="KAJ9074381.1"/>
    </source>
</evidence>
<reference evidence="1" key="1">
    <citation type="submission" date="2022-04" db="EMBL/GenBank/DDBJ databases">
        <title>Genome of the entomopathogenic fungus Entomophthora muscae.</title>
        <authorList>
            <person name="Elya C."/>
            <person name="Lovett B.R."/>
            <person name="Lee E."/>
            <person name="Macias A.M."/>
            <person name="Hajek A.E."/>
            <person name="De Bivort B.L."/>
            <person name="Kasson M.T."/>
            <person name="De Fine Licht H.H."/>
            <person name="Stajich J.E."/>
        </authorList>
    </citation>
    <scope>NUCLEOTIDE SEQUENCE</scope>
    <source>
        <strain evidence="1">Berkeley</strain>
    </source>
</reference>
<evidence type="ECO:0000313" key="2">
    <source>
        <dbReference type="Proteomes" id="UP001165960"/>
    </source>
</evidence>
<proteinExistence type="predicted"/>
<protein>
    <submittedName>
        <fullName evidence="1">Uncharacterized protein</fullName>
    </submittedName>
</protein>
<accession>A0ACC2TJ24</accession>
<sequence>MTIPVHRKKDFDFAMELISEKFPALKTLRLELKVFIPVEINIFPKIKTLEMINLTIFPQNPQPSPLF</sequence>
<dbReference type="EMBL" id="QTSX02002861">
    <property type="protein sequence ID" value="KAJ9074381.1"/>
    <property type="molecule type" value="Genomic_DNA"/>
</dbReference>